<dbReference type="Proteomes" id="UP000596145">
    <property type="component" value="Chromosome"/>
</dbReference>
<evidence type="ECO:0000313" key="3">
    <source>
        <dbReference type="Proteomes" id="UP000596145"/>
    </source>
</evidence>
<organism evidence="2 3">
    <name type="scientific">Corynebacterium glucuronolyticum</name>
    <dbReference type="NCBI Taxonomy" id="39791"/>
    <lineage>
        <taxon>Bacteria</taxon>
        <taxon>Bacillati</taxon>
        <taxon>Actinomycetota</taxon>
        <taxon>Actinomycetes</taxon>
        <taxon>Mycobacteriales</taxon>
        <taxon>Corynebacteriaceae</taxon>
        <taxon>Corynebacterium</taxon>
    </lineage>
</organism>
<accession>A0A7T4JWC8</accession>
<dbReference type="PANTHER" id="PTHR35519:SF2">
    <property type="entry name" value="PH DOMAIN PROTEIN"/>
    <property type="match status" value="1"/>
</dbReference>
<dbReference type="OrthoDB" id="513552at2"/>
<dbReference type="Pfam" id="PF13430">
    <property type="entry name" value="DUF4112"/>
    <property type="match status" value="1"/>
</dbReference>
<dbReference type="PANTHER" id="PTHR35519">
    <property type="entry name" value="MEMBRANE PROTEINS"/>
    <property type="match status" value="1"/>
</dbReference>
<evidence type="ECO:0000313" key="2">
    <source>
        <dbReference type="EMBL" id="QQB47746.1"/>
    </source>
</evidence>
<keyword evidence="1" id="KW-1133">Transmembrane helix</keyword>
<feature type="transmembrane region" description="Helical" evidence="1">
    <location>
        <begin position="141"/>
        <end position="168"/>
    </location>
</feature>
<dbReference type="AlphaFoldDB" id="A0A7T4JWC8"/>
<evidence type="ECO:0000256" key="1">
    <source>
        <dbReference type="SAM" id="Phobius"/>
    </source>
</evidence>
<keyword evidence="1" id="KW-0812">Transmembrane</keyword>
<gene>
    <name evidence="2" type="ORF">I6I10_09480</name>
</gene>
<sequence>MATVKEFDDLPVQKDEPVTRARQRHGGTSRTLAWLLDDLITIPGTNRRVGLDPLVGLVPGAGDIVTMVATGSTLIDGLRYRVPLLVLLRMIVNMGLDSLIGSIPLVGDAFDFLFKANRRNVALLENAIADGNQAKMSAKRYFIVVGVLVVLAFVAVLALIIWLIAFIVGQIGWF</sequence>
<dbReference type="InterPro" id="IPR025187">
    <property type="entry name" value="DUF4112"/>
</dbReference>
<reference evidence="2 3" key="1">
    <citation type="submission" date="2020-12" db="EMBL/GenBank/DDBJ databases">
        <title>FDA dAtabase for Regulatory Grade micrObial Sequences (FDA-ARGOS): Supporting development and validation of Infectious Disease Dx tests.</title>
        <authorList>
            <person name="Sproer C."/>
            <person name="Gronow S."/>
            <person name="Severitt S."/>
            <person name="Schroder I."/>
            <person name="Tallon L."/>
            <person name="Sadzewicz L."/>
            <person name="Zhao X."/>
            <person name="Boylan J."/>
            <person name="Ott S."/>
            <person name="Bowen H."/>
            <person name="Vavikolanu K."/>
            <person name="Mehta A."/>
            <person name="Aluvathingal J."/>
            <person name="Nadendla S."/>
            <person name="Lowell S."/>
            <person name="Myers T."/>
            <person name="Yan Y."/>
            <person name="Sichtig H."/>
        </authorList>
    </citation>
    <scope>NUCLEOTIDE SEQUENCE [LARGE SCALE GENOMIC DNA]</scope>
    <source>
        <strain evidence="2 3">FDAARGOS_1053</strain>
    </source>
</reference>
<proteinExistence type="predicted"/>
<protein>
    <submittedName>
        <fullName evidence="2">DUF4112 domain-containing protein</fullName>
    </submittedName>
</protein>
<name>A0A7T4JWC8_9CORY</name>
<dbReference type="EMBL" id="CP066007">
    <property type="protein sequence ID" value="QQB47746.1"/>
    <property type="molecule type" value="Genomic_DNA"/>
</dbReference>
<keyword evidence="1" id="KW-0472">Membrane</keyword>